<gene>
    <name evidence="3" type="ORF">GCM10018785_25280</name>
</gene>
<evidence type="ECO:0000313" key="4">
    <source>
        <dbReference type="Proteomes" id="UP000608024"/>
    </source>
</evidence>
<reference evidence="3" key="1">
    <citation type="journal article" date="2014" name="Int. J. Syst. Evol. Microbiol.">
        <title>Complete genome sequence of Corynebacterium casei LMG S-19264T (=DSM 44701T), isolated from a smear-ripened cheese.</title>
        <authorList>
            <consortium name="US DOE Joint Genome Institute (JGI-PGF)"/>
            <person name="Walter F."/>
            <person name="Albersmeier A."/>
            <person name="Kalinowski J."/>
            <person name="Ruckert C."/>
        </authorList>
    </citation>
    <scope>NUCLEOTIDE SEQUENCE</scope>
    <source>
        <strain evidence="3">JCM 4784</strain>
    </source>
</reference>
<dbReference type="InterPro" id="IPR007560">
    <property type="entry name" value="Restrct_endonuc_IV_Mrr"/>
</dbReference>
<dbReference type="RefSeq" id="WP_190135983.1">
    <property type="nucleotide sequence ID" value="NZ_BNBT01000028.1"/>
</dbReference>
<dbReference type="GO" id="GO:0003677">
    <property type="term" value="F:DNA binding"/>
    <property type="evidence" value="ECO:0007669"/>
    <property type="project" value="InterPro"/>
</dbReference>
<name>A0A919DJR8_9ACTN</name>
<dbReference type="GO" id="GO:0009307">
    <property type="term" value="P:DNA restriction-modification system"/>
    <property type="evidence" value="ECO:0007669"/>
    <property type="project" value="InterPro"/>
</dbReference>
<keyword evidence="4" id="KW-1185">Reference proteome</keyword>
<proteinExistence type="predicted"/>
<dbReference type="AlphaFoldDB" id="A0A919DJR8"/>
<dbReference type="GO" id="GO:0004519">
    <property type="term" value="F:endonuclease activity"/>
    <property type="evidence" value="ECO:0007669"/>
    <property type="project" value="InterPro"/>
</dbReference>
<evidence type="ECO:0000313" key="3">
    <source>
        <dbReference type="EMBL" id="GHE54807.1"/>
    </source>
</evidence>
<dbReference type="EMBL" id="BNBT01000028">
    <property type="protein sequence ID" value="GHE54807.1"/>
    <property type="molecule type" value="Genomic_DNA"/>
</dbReference>
<dbReference type="InterPro" id="IPR011335">
    <property type="entry name" value="Restrct_endonuc-II-like"/>
</dbReference>
<evidence type="ECO:0000256" key="1">
    <source>
        <dbReference type="SAM" id="MobiDB-lite"/>
    </source>
</evidence>
<evidence type="ECO:0000259" key="2">
    <source>
        <dbReference type="Pfam" id="PF04471"/>
    </source>
</evidence>
<feature type="compositionally biased region" description="Basic and acidic residues" evidence="1">
    <location>
        <begin position="141"/>
        <end position="155"/>
    </location>
</feature>
<comment type="caution">
    <text evidence="3">The sequence shown here is derived from an EMBL/GenBank/DDBJ whole genome shotgun (WGS) entry which is preliminary data.</text>
</comment>
<dbReference type="SUPFAM" id="SSF52980">
    <property type="entry name" value="Restriction endonuclease-like"/>
    <property type="match status" value="1"/>
</dbReference>
<protein>
    <recommendedName>
        <fullName evidence="2">Restriction endonuclease type IV Mrr domain-containing protein</fullName>
    </recommendedName>
</protein>
<dbReference type="Pfam" id="PF04471">
    <property type="entry name" value="Mrr_cat"/>
    <property type="match status" value="1"/>
</dbReference>
<reference evidence="3" key="2">
    <citation type="submission" date="2020-09" db="EMBL/GenBank/DDBJ databases">
        <authorList>
            <person name="Sun Q."/>
            <person name="Ohkuma M."/>
        </authorList>
    </citation>
    <scope>NUCLEOTIDE SEQUENCE</scope>
    <source>
        <strain evidence="3">JCM 4784</strain>
    </source>
</reference>
<sequence length="325" mass="37267">MTKSVAYHWPPELMEMLVDTIPLLCRSKVAVLDFLRGAGVEEELLLTFRRQLQDDPSAISKYKIVRFVLGHLNEQGDRGLGARRFLLRRVTEFEDFSTCWPDDQLKAKGLVSEIRRVVNVKDSFTRLQQENDLQRQHQHRQHQEARDAKAAQAEKRRQHIRALRDELSSVIRMSDPQQRGTALEALLNRIFAAEELSIREAFVLRDDDGKATEQIDGVVELDGSPYLVEVKYWADTLGKGPVAEHLVRVYGRAGVRGLMISASGFTQPAVDECQRVLTQRVVVLGELRELVILLEQERPLAEWLREKARRAVIDREPLAIYGVHF</sequence>
<accession>A0A919DJR8</accession>
<feature type="region of interest" description="Disordered" evidence="1">
    <location>
        <begin position="131"/>
        <end position="155"/>
    </location>
</feature>
<feature type="domain" description="Restriction endonuclease type IV Mrr" evidence="2">
    <location>
        <begin position="181"/>
        <end position="277"/>
    </location>
</feature>
<dbReference type="Proteomes" id="UP000608024">
    <property type="component" value="Unassembled WGS sequence"/>
</dbReference>
<organism evidence="3 4">
    <name type="scientific">Streptomyces longispororuber</name>
    <dbReference type="NCBI Taxonomy" id="68230"/>
    <lineage>
        <taxon>Bacteria</taxon>
        <taxon>Bacillati</taxon>
        <taxon>Actinomycetota</taxon>
        <taxon>Actinomycetes</taxon>
        <taxon>Kitasatosporales</taxon>
        <taxon>Streptomycetaceae</taxon>
        <taxon>Streptomyces</taxon>
    </lineage>
</organism>